<feature type="transmembrane region" description="Helical" evidence="10">
    <location>
        <begin position="47"/>
        <end position="71"/>
    </location>
</feature>
<sequence length="499" mass="51420">MERADVPGLVAVVLVTLATLAIGTWGLRFSRTTSDFFVASRSVRPALNASAIGGEYLSAASFLGIAGLLLVGGADMLWYPVGWTAGYVVLLVLVAAPLRRSGAYTLPDFAEARLGSRTARAACSLLVVGIGWLYMIPQFEGAGITLRSAIGAPEWAGSLVVAAIVLANVTSGGMRSVTFVQAFQYWLKLTALLVPAAVLVAVWWGDGRPGGPARDDGWSLPVAGDGGVGLYTTYSLIAALFLGTMGLPHVVVRFYTNPDGSAARRTTVTVLALLGLFYLWPPVYAALGRVYGDRLVAEGRSDVLVLELPRAMLDGVGGDLLTGLVTAGAFAAFLSTSSGLAIAVSGVLTQDLTSRLVSEHRGVTAFRLAAMVAVVVPVIAALLVRNVGVAQSVGLAFAVAASTFCPLLVLGIWWRRLTDVGALAGLAAGGLGAGGAAIATLAGYSPGGWAGALLTQPAAWSAPVAALVMVGVSVATADREPAHARRFLVRLHTPESLGR</sequence>
<feature type="transmembrane region" description="Helical" evidence="10">
    <location>
        <begin position="457"/>
        <end position="477"/>
    </location>
</feature>
<feature type="transmembrane region" description="Helical" evidence="10">
    <location>
        <begin position="420"/>
        <end position="445"/>
    </location>
</feature>
<gene>
    <name evidence="11" type="ORF">FHP29_15455</name>
</gene>
<name>A0A5C4VSA9_9ACTN</name>
<protein>
    <submittedName>
        <fullName evidence="11">Cation acetate symporter</fullName>
    </submittedName>
</protein>
<dbReference type="PROSITE" id="PS50283">
    <property type="entry name" value="NA_SOLUT_SYMP_3"/>
    <property type="match status" value="1"/>
</dbReference>
<comment type="caution">
    <text evidence="11">The sequence shown here is derived from an EMBL/GenBank/DDBJ whole genome shotgun (WGS) entry which is preliminary data.</text>
</comment>
<dbReference type="InterPro" id="IPR001734">
    <property type="entry name" value="Na/solute_symporter"/>
</dbReference>
<proteinExistence type="inferred from homology"/>
<dbReference type="InterPro" id="IPR050277">
    <property type="entry name" value="Sodium:Solute_Symporter"/>
</dbReference>
<evidence type="ECO:0000256" key="1">
    <source>
        <dbReference type="ARBA" id="ARBA00004651"/>
    </source>
</evidence>
<evidence type="ECO:0000256" key="4">
    <source>
        <dbReference type="ARBA" id="ARBA00022475"/>
    </source>
</evidence>
<evidence type="ECO:0000256" key="3">
    <source>
        <dbReference type="ARBA" id="ARBA00022448"/>
    </source>
</evidence>
<feature type="transmembrane region" description="Helical" evidence="10">
    <location>
        <begin position="77"/>
        <end position="98"/>
    </location>
</feature>
<keyword evidence="7 10" id="KW-1133">Transmembrane helix</keyword>
<dbReference type="CDD" id="cd11480">
    <property type="entry name" value="SLC5sbd_u4"/>
    <property type="match status" value="1"/>
</dbReference>
<feature type="transmembrane region" description="Helical" evidence="10">
    <location>
        <begin position="268"/>
        <end position="287"/>
    </location>
</feature>
<comment type="subcellular location">
    <subcellularLocation>
        <location evidence="1">Cell membrane</location>
        <topology evidence="1">Multi-pass membrane protein</topology>
    </subcellularLocation>
</comment>
<dbReference type="EMBL" id="VDMP01000025">
    <property type="protein sequence ID" value="TNM38621.1"/>
    <property type="molecule type" value="Genomic_DNA"/>
</dbReference>
<feature type="transmembrane region" description="Helical" evidence="10">
    <location>
        <begin position="185"/>
        <end position="204"/>
    </location>
</feature>
<keyword evidence="12" id="KW-1185">Reference proteome</keyword>
<dbReference type="PANTHER" id="PTHR48086:SF6">
    <property type="entry name" value="CATION_ACETATE SYMPORTER ACTP"/>
    <property type="match status" value="1"/>
</dbReference>
<evidence type="ECO:0000256" key="8">
    <source>
        <dbReference type="ARBA" id="ARBA00023136"/>
    </source>
</evidence>
<dbReference type="RefSeq" id="WP_139623733.1">
    <property type="nucleotide sequence ID" value="NZ_VDMP01000025.1"/>
</dbReference>
<dbReference type="Gene3D" id="1.20.1730.10">
    <property type="entry name" value="Sodium/glucose cotransporter"/>
    <property type="match status" value="1"/>
</dbReference>
<evidence type="ECO:0000256" key="10">
    <source>
        <dbReference type="SAM" id="Phobius"/>
    </source>
</evidence>
<accession>A0A5C4VSA9</accession>
<dbReference type="AlphaFoldDB" id="A0A5C4VSA9"/>
<evidence type="ECO:0000256" key="9">
    <source>
        <dbReference type="RuleBase" id="RU362091"/>
    </source>
</evidence>
<keyword evidence="8 10" id="KW-0472">Membrane</keyword>
<keyword evidence="4" id="KW-1003">Cell membrane</keyword>
<keyword evidence="3" id="KW-0813">Transport</keyword>
<dbReference type="PANTHER" id="PTHR48086">
    <property type="entry name" value="SODIUM/PROLINE SYMPORTER-RELATED"/>
    <property type="match status" value="1"/>
</dbReference>
<reference evidence="11 12" key="1">
    <citation type="journal article" date="2016" name="Int. J. Syst. Evol. Microbiol.">
        <title>Nocardioides albidus sp. nov., an actinobacterium isolated from garden soil.</title>
        <authorList>
            <person name="Singh H."/>
            <person name="Du J."/>
            <person name="Trinh H."/>
            <person name="Won K."/>
            <person name="Yang J.E."/>
            <person name="Yin C."/>
            <person name="Kook M."/>
            <person name="Yi T.H."/>
        </authorList>
    </citation>
    <scope>NUCLEOTIDE SEQUENCE [LARGE SCALE GENOMIC DNA]</scope>
    <source>
        <strain evidence="11 12">CCTCC AB 2015297</strain>
    </source>
</reference>
<dbReference type="GO" id="GO:0005886">
    <property type="term" value="C:plasma membrane"/>
    <property type="evidence" value="ECO:0007669"/>
    <property type="project" value="UniProtKB-SubCell"/>
</dbReference>
<dbReference type="Pfam" id="PF00474">
    <property type="entry name" value="SSF"/>
    <property type="match status" value="1"/>
</dbReference>
<evidence type="ECO:0000313" key="11">
    <source>
        <dbReference type="EMBL" id="TNM38621.1"/>
    </source>
</evidence>
<evidence type="ECO:0000313" key="12">
    <source>
        <dbReference type="Proteomes" id="UP000313231"/>
    </source>
</evidence>
<dbReference type="InterPro" id="IPR038377">
    <property type="entry name" value="Na/Glc_symporter_sf"/>
</dbReference>
<dbReference type="Proteomes" id="UP000313231">
    <property type="component" value="Unassembled WGS sequence"/>
</dbReference>
<feature type="transmembrane region" description="Helical" evidence="10">
    <location>
        <begin position="365"/>
        <end position="384"/>
    </location>
</feature>
<evidence type="ECO:0000256" key="2">
    <source>
        <dbReference type="ARBA" id="ARBA00006434"/>
    </source>
</evidence>
<organism evidence="11 12">
    <name type="scientific">Nocardioides albidus</name>
    <dbReference type="NCBI Taxonomy" id="1517589"/>
    <lineage>
        <taxon>Bacteria</taxon>
        <taxon>Bacillati</taxon>
        <taxon>Actinomycetota</taxon>
        <taxon>Actinomycetes</taxon>
        <taxon>Propionibacteriales</taxon>
        <taxon>Nocardioidaceae</taxon>
        <taxon>Nocardioides</taxon>
    </lineage>
</organism>
<keyword evidence="5 10" id="KW-0812">Transmembrane</keyword>
<feature type="transmembrane region" description="Helical" evidence="10">
    <location>
        <begin position="234"/>
        <end position="256"/>
    </location>
</feature>
<feature type="transmembrane region" description="Helical" evidence="10">
    <location>
        <begin position="6"/>
        <end position="27"/>
    </location>
</feature>
<feature type="transmembrane region" description="Helical" evidence="10">
    <location>
        <begin position="118"/>
        <end position="135"/>
    </location>
</feature>
<evidence type="ECO:0000256" key="6">
    <source>
        <dbReference type="ARBA" id="ARBA00022847"/>
    </source>
</evidence>
<evidence type="ECO:0000256" key="7">
    <source>
        <dbReference type="ARBA" id="ARBA00022989"/>
    </source>
</evidence>
<comment type="similarity">
    <text evidence="2 9">Belongs to the sodium:solute symporter (SSF) (TC 2.A.21) family.</text>
</comment>
<dbReference type="GO" id="GO:0015293">
    <property type="term" value="F:symporter activity"/>
    <property type="evidence" value="ECO:0007669"/>
    <property type="project" value="UniProtKB-KW"/>
</dbReference>
<feature type="transmembrane region" description="Helical" evidence="10">
    <location>
        <begin position="390"/>
        <end position="413"/>
    </location>
</feature>
<feature type="transmembrane region" description="Helical" evidence="10">
    <location>
        <begin position="320"/>
        <end position="344"/>
    </location>
</feature>
<dbReference type="OrthoDB" id="9764416at2"/>
<evidence type="ECO:0000256" key="5">
    <source>
        <dbReference type="ARBA" id="ARBA00022692"/>
    </source>
</evidence>
<dbReference type="GO" id="GO:0015123">
    <property type="term" value="F:acetate transmembrane transporter activity"/>
    <property type="evidence" value="ECO:0007669"/>
    <property type="project" value="TreeGrafter"/>
</dbReference>
<feature type="transmembrane region" description="Helical" evidence="10">
    <location>
        <begin position="155"/>
        <end position="173"/>
    </location>
</feature>
<keyword evidence="6" id="KW-0769">Symport</keyword>
<dbReference type="GO" id="GO:0006847">
    <property type="term" value="P:plasma membrane acetate transport"/>
    <property type="evidence" value="ECO:0007669"/>
    <property type="project" value="TreeGrafter"/>
</dbReference>